<dbReference type="Proteomes" id="UP000006272">
    <property type="component" value="Unassembled WGS sequence"/>
</dbReference>
<dbReference type="PANTHER" id="PTHR46211">
    <property type="entry name" value="GLYCEROPHOSPHORYL DIESTER PHOSPHODIESTERASE"/>
    <property type="match status" value="1"/>
</dbReference>
<gene>
    <name evidence="2" type="ORF">B193_3033</name>
</gene>
<dbReference type="Pfam" id="PF03009">
    <property type="entry name" value="GDPD"/>
    <property type="match status" value="1"/>
</dbReference>
<dbReference type="Gene3D" id="3.20.20.190">
    <property type="entry name" value="Phosphatidylinositol (PI) phosphodiesterase"/>
    <property type="match status" value="1"/>
</dbReference>
<dbReference type="AlphaFoldDB" id="K6FI29"/>
<dbReference type="EMBL" id="ALAO01000266">
    <property type="protein sequence ID" value="EKO38257.1"/>
    <property type="molecule type" value="Genomic_DNA"/>
</dbReference>
<comment type="caution">
    <text evidence="2">The sequence shown here is derived from an EMBL/GenBank/DDBJ whole genome shotgun (WGS) entry which is preliminary data.</text>
</comment>
<name>K6FI29_9BACT</name>
<accession>K6FI29</accession>
<dbReference type="InterPro" id="IPR030395">
    <property type="entry name" value="GP_PDE_dom"/>
</dbReference>
<protein>
    <submittedName>
        <fullName evidence="2">Glycerophosphoryl diester phosphodiesterase</fullName>
    </submittedName>
</protein>
<sequence length="282" mass="30597">MLGCSSCSRVGRDGELPVLHRPCLDWVKAAPFAHRGLHGPDTGPENSLAAFDAAISAGYGIECDVRLLADGEVVVFHDADMTRLAGRGGRIEDLRTADLRELRLLGTAERPPLLRELLARCAGRAPLLLEIKNDGRPGRLEQALAAALAGYDGHVLAGSFNPFSLARMAALRPDLPRCLISCDFDKATDMGRVKRFLYANLLHAAVARPHCLAYGWWGLPRLMPAVLRRLGLPVLLWTVRAREDMVEALRHGDNIVFEGFLPPSPDAATEQEGRGSAASAQE</sequence>
<dbReference type="PANTHER" id="PTHR46211:SF1">
    <property type="entry name" value="GLYCEROPHOSPHODIESTER PHOSPHODIESTERASE, CYTOPLASMIC"/>
    <property type="match status" value="1"/>
</dbReference>
<organism evidence="2 3">
    <name type="scientific">Solidesulfovibrio magneticus str. Maddingley MBC34</name>
    <dbReference type="NCBI Taxonomy" id="1206767"/>
    <lineage>
        <taxon>Bacteria</taxon>
        <taxon>Pseudomonadati</taxon>
        <taxon>Thermodesulfobacteriota</taxon>
        <taxon>Desulfovibrionia</taxon>
        <taxon>Desulfovibrionales</taxon>
        <taxon>Desulfovibrionaceae</taxon>
        <taxon>Solidesulfovibrio</taxon>
    </lineage>
</organism>
<reference evidence="2 3" key="1">
    <citation type="submission" date="2012-07" db="EMBL/GenBank/DDBJ databases">
        <title>Draft genome sequence of Desulfovibrio magneticus str. Maddingley MBC34 obtained from a metagenomic sequence of a methanogenic enrichment isolated from coal-seam formation water in Victoria, Australia.</title>
        <authorList>
            <person name="Greenfield P."/>
            <person name="Hendry P."/>
            <person name="Li D."/>
            <person name="Rosewarne C.P."/>
            <person name="Tran-Dinh N."/>
            <person name="Elbourne L.D.H."/>
            <person name="Paulsen I.T."/>
            <person name="Midgley D.J."/>
        </authorList>
    </citation>
    <scope>NUCLEOTIDE SEQUENCE [LARGE SCALE GENOMIC DNA]</scope>
    <source>
        <strain evidence="3">Maddingley MBC34</strain>
    </source>
</reference>
<evidence type="ECO:0000313" key="3">
    <source>
        <dbReference type="Proteomes" id="UP000006272"/>
    </source>
</evidence>
<dbReference type="PROSITE" id="PS51704">
    <property type="entry name" value="GP_PDE"/>
    <property type="match status" value="1"/>
</dbReference>
<dbReference type="GO" id="GO:0006629">
    <property type="term" value="P:lipid metabolic process"/>
    <property type="evidence" value="ECO:0007669"/>
    <property type="project" value="InterPro"/>
</dbReference>
<dbReference type="SUPFAM" id="SSF51695">
    <property type="entry name" value="PLC-like phosphodiesterases"/>
    <property type="match status" value="1"/>
</dbReference>
<evidence type="ECO:0000313" key="2">
    <source>
        <dbReference type="EMBL" id="EKO38257.1"/>
    </source>
</evidence>
<evidence type="ECO:0000259" key="1">
    <source>
        <dbReference type="PROSITE" id="PS51704"/>
    </source>
</evidence>
<dbReference type="InterPro" id="IPR017946">
    <property type="entry name" value="PLC-like_Pdiesterase_TIM-brl"/>
</dbReference>
<feature type="domain" description="GP-PDE" evidence="1">
    <location>
        <begin position="29"/>
        <end position="268"/>
    </location>
</feature>
<proteinExistence type="predicted"/>
<dbReference type="PATRIC" id="fig|1206767.3.peg.2985"/>
<dbReference type="GO" id="GO:0008081">
    <property type="term" value="F:phosphoric diester hydrolase activity"/>
    <property type="evidence" value="ECO:0007669"/>
    <property type="project" value="InterPro"/>
</dbReference>